<dbReference type="SUPFAM" id="SSF49299">
    <property type="entry name" value="PKD domain"/>
    <property type="match status" value="7"/>
</dbReference>
<feature type="domain" description="PKD" evidence="1">
    <location>
        <begin position="1014"/>
        <end position="1100"/>
    </location>
</feature>
<dbReference type="InterPro" id="IPR026341">
    <property type="entry name" value="T9SS_type_B"/>
</dbReference>
<dbReference type="CDD" id="cd00146">
    <property type="entry name" value="PKD"/>
    <property type="match status" value="3"/>
</dbReference>
<proteinExistence type="predicted"/>
<name>A0A364Y3L8_9BACT</name>
<dbReference type="InterPro" id="IPR013783">
    <property type="entry name" value="Ig-like_fold"/>
</dbReference>
<dbReference type="NCBIfam" id="TIGR04131">
    <property type="entry name" value="Bac_Flav_CTERM"/>
    <property type="match status" value="1"/>
</dbReference>
<feature type="domain" description="PKD" evidence="1">
    <location>
        <begin position="1099"/>
        <end position="1183"/>
    </location>
</feature>
<evidence type="ECO:0000313" key="3">
    <source>
        <dbReference type="Proteomes" id="UP000251889"/>
    </source>
</evidence>
<dbReference type="PANTHER" id="PTHR36842:SF1">
    <property type="entry name" value="PROTEIN TOLB"/>
    <property type="match status" value="1"/>
</dbReference>
<dbReference type="SMART" id="SM00089">
    <property type="entry name" value="PKD"/>
    <property type="match status" value="4"/>
</dbReference>
<dbReference type="AlphaFoldDB" id="A0A364Y3L8"/>
<dbReference type="Proteomes" id="UP000251889">
    <property type="component" value="Unassembled WGS sequence"/>
</dbReference>
<protein>
    <recommendedName>
        <fullName evidence="1">PKD domain-containing protein</fullName>
    </recommendedName>
</protein>
<evidence type="ECO:0000313" key="2">
    <source>
        <dbReference type="EMBL" id="RAW01376.1"/>
    </source>
</evidence>
<gene>
    <name evidence="2" type="ORF">DQQ10_10765</name>
</gene>
<dbReference type="EMBL" id="QMFY01000004">
    <property type="protein sequence ID" value="RAW01376.1"/>
    <property type="molecule type" value="Genomic_DNA"/>
</dbReference>
<sequence length="1278" mass="140712">MLAVGLKSDFFWTDKNKMFLNKLLLFFCLVFCLHQNVFGQCNALQPARFVDFDTDQSCAPVTVTKFIIRYTFTSQQNPDDISIVYEWNDPGGNRTVVSGAGLTVTNNDRVYEANATFVYNTNNGRCSIQPSATLYFRGVACLTSRQVQAAFFWSTDDQANGVVAMAPDSWDVCYENPIVNAQFRDASNFNCNIVAEPDNPNRETRHMQFVYGTNHNAAATIRNLTLTDGGAQPLTDGAGNLVNVETRGTGVPVQGAYFGPIVTVPVPADAPTAVSFPMNAPMNLANIVGNQFEVTLYNWNVCNPWNGDANNPNYEDAIATTGYITIVAAPTPAFFTRDALGNARTSFCIGEDISFRNQTPNVGANAYRWEFYDDAAGTIFLRRITSQSPTFSFATGGQKLVRLTAISNTAQGTCEAQTTRIVNITPALVADIAITDLANNPISGDFCQETTAPLTPFNVRFSDVSAGVATPTTRWRWEFVDQNGNVSFQFPAGGGYASTQLGPFDRVFTTPGLYKVRLFIRDSDTGCETDHEDTVRIFEKPRPAFTFNRVCIGNDTHFEDASTINPIIPEETIVLREWDMNFDGTFDADASLNDETSFDYTFTTSGTHRVALRLTTSEGECLQYIEQDVLVDPLPNASIAADVTTGCSVLEVTFTNNSIVGQPDGIREYYWEFKEQSETNFEVESIQRPTDPGFGNTHQIDFENTTSINKVYDVRLRVVTVNGCEQISNTVVITVNPGPNSGFASLNYSPFDNNCSPVTVNFAVDNQTRALNPTDYEWTVSDASGVISQVSTGTIPTYTHVFPNTDQIVKNYQITLSTTLVSGCSEDSTRIIQVSPIPSGTFVVNTLDNTCQKTSYNFEATQKGLVEYEWTILINNVIVFSQMMTDDNIDYEVNKTGANQNLEIRLRTRNVTNCQSIQESESIVVPRSTNLVASFMATPTVQTLPNATVTITNTSTPGPWQYAWDFGDNNTSTSPTVSSHTYTQAGTYAITLTISDNSCSSLQTVMVQINPTPPIVDFSYDPPRGCAPLTVDFTNLSQFADPSTYVWQFGANQGSSNAVNPSYTYFEPGIYTVSLTAANTTGDVDTEVKSMIIEVLPSAVAQFSVYPNVLDLPGDILYTNNRSAGATGYLWDFGDNTTSDAEQPTHKYEQEGNYIIQLIAYGPDGCNDTTQIDTPVKAVMSGRLAIPNAFRPNLSGPGSTNKLNNEVFIPLMTRVSKFQMLVFNRWGTLMFESSDQEVGWDGYYKGQLCPQDVYVYKLIIEYDDGKSITQTGDINLIR</sequence>
<dbReference type="InterPro" id="IPR035986">
    <property type="entry name" value="PKD_dom_sf"/>
</dbReference>
<comment type="caution">
    <text evidence="2">The sequence shown here is derived from an EMBL/GenBank/DDBJ whole genome shotgun (WGS) entry which is preliminary data.</text>
</comment>
<evidence type="ECO:0000259" key="1">
    <source>
        <dbReference type="PROSITE" id="PS50093"/>
    </source>
</evidence>
<dbReference type="InterPro" id="IPR022409">
    <property type="entry name" value="PKD/Chitinase_dom"/>
</dbReference>
<feature type="domain" description="PKD" evidence="1">
    <location>
        <begin position="948"/>
        <end position="997"/>
    </location>
</feature>
<dbReference type="Pfam" id="PF13585">
    <property type="entry name" value="CHU_C"/>
    <property type="match status" value="1"/>
</dbReference>
<organism evidence="2 3">
    <name type="scientific">Pseudochryseolinea flava</name>
    <dbReference type="NCBI Taxonomy" id="2059302"/>
    <lineage>
        <taxon>Bacteria</taxon>
        <taxon>Pseudomonadati</taxon>
        <taxon>Bacteroidota</taxon>
        <taxon>Cytophagia</taxon>
        <taxon>Cytophagales</taxon>
        <taxon>Fulvivirgaceae</taxon>
        <taxon>Pseudochryseolinea</taxon>
    </lineage>
</organism>
<dbReference type="InterPro" id="IPR000601">
    <property type="entry name" value="PKD_dom"/>
</dbReference>
<dbReference type="PROSITE" id="PS50093">
    <property type="entry name" value="PKD"/>
    <property type="match status" value="3"/>
</dbReference>
<dbReference type="PANTHER" id="PTHR36842">
    <property type="entry name" value="PROTEIN TOLB HOMOLOG"/>
    <property type="match status" value="1"/>
</dbReference>
<accession>A0A364Y3L8</accession>
<reference evidence="2 3" key="1">
    <citation type="submission" date="2018-06" db="EMBL/GenBank/DDBJ databases">
        <title>Chryseolinea flavus sp. nov., a member of the phylum Bacteroidetes isolated from soil.</title>
        <authorList>
            <person name="Li Y."/>
            <person name="Wang J."/>
        </authorList>
    </citation>
    <scope>NUCLEOTIDE SEQUENCE [LARGE SCALE GENOMIC DNA]</scope>
    <source>
        <strain evidence="2 3">SDU1-6</strain>
    </source>
</reference>
<dbReference type="Gene3D" id="2.60.40.10">
    <property type="entry name" value="Immunoglobulins"/>
    <property type="match status" value="8"/>
</dbReference>
<keyword evidence="3" id="KW-1185">Reference proteome</keyword>
<dbReference type="Pfam" id="PF18911">
    <property type="entry name" value="PKD_4"/>
    <property type="match status" value="3"/>
</dbReference>